<protein>
    <recommendedName>
        <fullName evidence="6">DNA polymerase IV</fullName>
        <shortName evidence="6">Pol IV</shortName>
        <ecNumber evidence="6">2.7.7.7</ecNumber>
    </recommendedName>
</protein>
<feature type="binding site" evidence="6">
    <location>
        <position position="16"/>
    </location>
    <ligand>
        <name>Mg(2+)</name>
        <dbReference type="ChEBI" id="CHEBI:18420"/>
    </ligand>
</feature>
<keyword evidence="6" id="KW-0808">Transferase</keyword>
<dbReference type="EMBL" id="FOXX01000002">
    <property type="protein sequence ID" value="SFQ42104.1"/>
    <property type="molecule type" value="Genomic_DNA"/>
</dbReference>
<dbReference type="Gene3D" id="3.30.70.270">
    <property type="match status" value="1"/>
</dbReference>
<dbReference type="EC" id="2.7.7.7" evidence="6"/>
<dbReference type="Pfam" id="PF00817">
    <property type="entry name" value="IMS"/>
    <property type="match status" value="1"/>
</dbReference>
<keyword evidence="4 6" id="KW-0227">DNA damage</keyword>
<dbReference type="PANTHER" id="PTHR11076">
    <property type="entry name" value="DNA REPAIR POLYMERASE UMUC / TRANSFERASE FAMILY MEMBER"/>
    <property type="match status" value="1"/>
</dbReference>
<dbReference type="Gene3D" id="3.40.1170.60">
    <property type="match status" value="1"/>
</dbReference>
<dbReference type="NCBIfam" id="NF002492">
    <property type="entry name" value="PRK01810.1"/>
    <property type="match status" value="1"/>
</dbReference>
<dbReference type="InterPro" id="IPR022880">
    <property type="entry name" value="DNApol_IV"/>
</dbReference>
<evidence type="ECO:0000313" key="8">
    <source>
        <dbReference type="EMBL" id="SFQ42104.1"/>
    </source>
</evidence>
<evidence type="ECO:0000256" key="4">
    <source>
        <dbReference type="ARBA" id="ARBA00022763"/>
    </source>
</evidence>
<dbReference type="InterPro" id="IPR043128">
    <property type="entry name" value="Rev_trsase/Diguanyl_cyclase"/>
</dbReference>
<comment type="cofactor">
    <cofactor evidence="6">
        <name>Mg(2+)</name>
        <dbReference type="ChEBI" id="CHEBI:18420"/>
    </cofactor>
    <text evidence="6">Binds 2 magnesium ions per subunit.</text>
</comment>
<dbReference type="HAMAP" id="MF_01113">
    <property type="entry name" value="DNApol_IV"/>
    <property type="match status" value="1"/>
</dbReference>
<keyword evidence="6" id="KW-0460">Magnesium</keyword>
<comment type="subcellular location">
    <subcellularLocation>
        <location evidence="6">Cytoplasm</location>
    </subcellularLocation>
</comment>
<evidence type="ECO:0000313" key="9">
    <source>
        <dbReference type="Proteomes" id="UP000182762"/>
    </source>
</evidence>
<comment type="similarity">
    <text evidence="1 6">Belongs to the DNA polymerase type-Y family.</text>
</comment>
<evidence type="ECO:0000259" key="7">
    <source>
        <dbReference type="PROSITE" id="PS50173"/>
    </source>
</evidence>
<dbReference type="InterPro" id="IPR017961">
    <property type="entry name" value="DNA_pol_Y-fam_little_finger"/>
</dbReference>
<accession>A0A1I5YCZ2</accession>
<keyword evidence="6" id="KW-0479">Metal-binding</keyword>
<keyword evidence="6" id="KW-0234">DNA repair</keyword>
<dbReference type="InterPro" id="IPR024728">
    <property type="entry name" value="PolY_HhH_motif"/>
</dbReference>
<comment type="function">
    <text evidence="6">Poorly processive, error-prone DNA polymerase involved in untargeted mutagenesis. Copies undamaged DNA at stalled replication forks, which arise in vivo from mismatched or misaligned primer ends. These misaligned primers can be extended by PolIV. Exhibits no 3'-5' exonuclease (proofreading) activity. May be involved in translesional synthesis, in conjunction with the beta clamp from PolIII.</text>
</comment>
<feature type="active site" evidence="6">
    <location>
        <position position="111"/>
    </location>
</feature>
<comment type="subunit">
    <text evidence="6">Monomer.</text>
</comment>
<dbReference type="CDD" id="cd03586">
    <property type="entry name" value="PolY_Pol_IV_kappa"/>
    <property type="match status" value="1"/>
</dbReference>
<dbReference type="SUPFAM" id="SSF100879">
    <property type="entry name" value="Lesion bypass DNA polymerase (Y-family), little finger domain"/>
    <property type="match status" value="1"/>
</dbReference>
<keyword evidence="6" id="KW-0963">Cytoplasm</keyword>
<dbReference type="InterPro" id="IPR001126">
    <property type="entry name" value="UmuC"/>
</dbReference>
<dbReference type="Gene3D" id="1.10.150.20">
    <property type="entry name" value="5' to 3' exonuclease, C-terminal subdomain"/>
    <property type="match status" value="1"/>
</dbReference>
<keyword evidence="2 6" id="KW-0515">Mutator protein</keyword>
<organism evidence="8 9">
    <name type="scientific">Priestia endophytica DSM 13796</name>
    <dbReference type="NCBI Taxonomy" id="1121089"/>
    <lineage>
        <taxon>Bacteria</taxon>
        <taxon>Bacillati</taxon>
        <taxon>Bacillota</taxon>
        <taxon>Bacilli</taxon>
        <taxon>Bacillales</taxon>
        <taxon>Bacillaceae</taxon>
        <taxon>Priestia</taxon>
    </lineage>
</organism>
<dbReference type="InterPro" id="IPR050116">
    <property type="entry name" value="DNA_polymerase-Y"/>
</dbReference>
<dbReference type="SUPFAM" id="SSF56672">
    <property type="entry name" value="DNA/RNA polymerases"/>
    <property type="match status" value="1"/>
</dbReference>
<comment type="caution">
    <text evidence="8">The sequence shown here is derived from an EMBL/GenBank/DDBJ whole genome shotgun (WGS) entry which is preliminary data.</text>
</comment>
<feature type="site" description="Substrate discrimination" evidence="6">
    <location>
        <position position="21"/>
    </location>
</feature>
<gene>
    <name evidence="6" type="primary">dinB</name>
    <name evidence="8" type="ORF">SAMN02745910_01386</name>
</gene>
<dbReference type="PROSITE" id="PS50173">
    <property type="entry name" value="UMUC"/>
    <property type="match status" value="1"/>
</dbReference>
<evidence type="ECO:0000256" key="6">
    <source>
        <dbReference type="HAMAP-Rule" id="MF_01113"/>
    </source>
</evidence>
<name>A0A1I5YCZ2_9BACI</name>
<reference evidence="8 9" key="1">
    <citation type="submission" date="2016-10" db="EMBL/GenBank/DDBJ databases">
        <authorList>
            <person name="Varghese N."/>
            <person name="Submissions S."/>
        </authorList>
    </citation>
    <scope>NUCLEOTIDE SEQUENCE [LARGE SCALE GENOMIC DNA]</scope>
    <source>
        <strain evidence="8 9">DSM 13796</strain>
    </source>
</reference>
<keyword evidence="6" id="KW-0238">DNA-binding</keyword>
<dbReference type="PANTHER" id="PTHR11076:SF33">
    <property type="entry name" value="DNA POLYMERASE KAPPA"/>
    <property type="match status" value="1"/>
</dbReference>
<proteinExistence type="inferred from homology"/>
<keyword evidence="3 6" id="KW-0548">Nucleotidyltransferase</keyword>
<sequence>MKSMYPKKGRVILHIDANAFFASVEIANNPSLRDKPVAVAGTKRRGIILTCNYEARKYGIYTTMPLWEARKKCPELAVCTPNFSLYREASLNLFTYLSTISSLLEPASIDEGYLDITNCHELGTPVEIAERIRRDILKKYNLPVSIGIAPNKFLAKMASDFKKPLGITILRKRDVQKELWPKTVHEMHGIGKKTAEKLHSIGIQTIGDLAREEERKLSALLGVLGPQLKKRANGIDKRPVDPDAAATVKSIGNSTTLAFNSDDDELLLNTLNSLSQTVSKRMQLRNTVTDDIQITIRYANFQTVTRSQQLMNPIEEKEDIFQVASSLFDKHWSGSPVRLLGVTALRVEEKEQSLKQLSLFTYENEIQDEEILDVVEDINKEFDKPLLHRGVRHIQKSSSFEENFKKKYGAWKKR</sequence>
<evidence type="ECO:0000256" key="3">
    <source>
        <dbReference type="ARBA" id="ARBA00022695"/>
    </source>
</evidence>
<dbReference type="RefSeq" id="WP_061803793.1">
    <property type="nucleotide sequence ID" value="NZ_FOXX01000002.1"/>
</dbReference>
<dbReference type="Proteomes" id="UP000182762">
    <property type="component" value="Unassembled WGS sequence"/>
</dbReference>
<dbReference type="GeneID" id="93710104"/>
<dbReference type="Pfam" id="PF11798">
    <property type="entry name" value="IMS_HHH"/>
    <property type="match status" value="1"/>
</dbReference>
<keyword evidence="9" id="KW-1185">Reference proteome</keyword>
<feature type="binding site" evidence="6">
    <location>
        <position position="110"/>
    </location>
    <ligand>
        <name>Mg(2+)</name>
        <dbReference type="ChEBI" id="CHEBI:18420"/>
    </ligand>
</feature>
<dbReference type="Gene3D" id="3.30.1490.100">
    <property type="entry name" value="DNA polymerase, Y-family, little finger domain"/>
    <property type="match status" value="1"/>
</dbReference>
<dbReference type="Pfam" id="PF11799">
    <property type="entry name" value="IMS_C"/>
    <property type="match status" value="1"/>
</dbReference>
<evidence type="ECO:0000256" key="2">
    <source>
        <dbReference type="ARBA" id="ARBA00022457"/>
    </source>
</evidence>
<evidence type="ECO:0000256" key="1">
    <source>
        <dbReference type="ARBA" id="ARBA00010945"/>
    </source>
</evidence>
<keyword evidence="6" id="KW-0235">DNA replication</keyword>
<keyword evidence="5 6" id="KW-0239">DNA-directed DNA polymerase</keyword>
<dbReference type="InterPro" id="IPR036775">
    <property type="entry name" value="DNA_pol_Y-fam_lit_finger_sf"/>
</dbReference>
<dbReference type="InterPro" id="IPR043502">
    <property type="entry name" value="DNA/RNA_pol_sf"/>
</dbReference>
<dbReference type="NCBIfam" id="NF002677">
    <property type="entry name" value="PRK02406.1"/>
    <property type="match status" value="1"/>
</dbReference>
<evidence type="ECO:0000256" key="5">
    <source>
        <dbReference type="ARBA" id="ARBA00022932"/>
    </source>
</evidence>
<comment type="catalytic activity">
    <reaction evidence="6">
        <text>DNA(n) + a 2'-deoxyribonucleoside 5'-triphosphate = DNA(n+1) + diphosphate</text>
        <dbReference type="Rhea" id="RHEA:22508"/>
        <dbReference type="Rhea" id="RHEA-COMP:17339"/>
        <dbReference type="Rhea" id="RHEA-COMP:17340"/>
        <dbReference type="ChEBI" id="CHEBI:33019"/>
        <dbReference type="ChEBI" id="CHEBI:61560"/>
        <dbReference type="ChEBI" id="CHEBI:173112"/>
        <dbReference type="EC" id="2.7.7.7"/>
    </reaction>
</comment>
<feature type="domain" description="UmuC" evidence="7">
    <location>
        <begin position="12"/>
        <end position="191"/>
    </location>
</feature>